<evidence type="ECO:0000313" key="2">
    <source>
        <dbReference type="Proteomes" id="UP000318437"/>
    </source>
</evidence>
<dbReference type="Proteomes" id="UP000318437">
    <property type="component" value="Unassembled WGS sequence"/>
</dbReference>
<organism evidence="1 2">
    <name type="scientific">Bythopirellula polymerisocia</name>
    <dbReference type="NCBI Taxonomy" id="2528003"/>
    <lineage>
        <taxon>Bacteria</taxon>
        <taxon>Pseudomonadati</taxon>
        <taxon>Planctomycetota</taxon>
        <taxon>Planctomycetia</taxon>
        <taxon>Pirellulales</taxon>
        <taxon>Lacipirellulaceae</taxon>
        <taxon>Bythopirellula</taxon>
    </lineage>
</organism>
<protein>
    <submittedName>
        <fullName evidence="1">Uncharacterized protein</fullName>
    </submittedName>
</protein>
<evidence type="ECO:0000313" key="1">
    <source>
        <dbReference type="EMBL" id="TWU29227.1"/>
    </source>
</evidence>
<name>A0A5C6D0D8_9BACT</name>
<comment type="caution">
    <text evidence="1">The sequence shown here is derived from an EMBL/GenBank/DDBJ whole genome shotgun (WGS) entry which is preliminary data.</text>
</comment>
<proteinExistence type="predicted"/>
<dbReference type="EMBL" id="SJPS01000001">
    <property type="protein sequence ID" value="TWU29227.1"/>
    <property type="molecule type" value="Genomic_DNA"/>
</dbReference>
<keyword evidence="2" id="KW-1185">Reference proteome</keyword>
<accession>A0A5C6D0D8</accession>
<gene>
    <name evidence="1" type="ORF">Pla144_00030</name>
</gene>
<reference evidence="1 2" key="1">
    <citation type="submission" date="2019-02" db="EMBL/GenBank/DDBJ databases">
        <title>Deep-cultivation of Planctomycetes and their phenomic and genomic characterization uncovers novel biology.</title>
        <authorList>
            <person name="Wiegand S."/>
            <person name="Jogler M."/>
            <person name="Boedeker C."/>
            <person name="Pinto D."/>
            <person name="Vollmers J."/>
            <person name="Rivas-Marin E."/>
            <person name="Kohn T."/>
            <person name="Peeters S.H."/>
            <person name="Heuer A."/>
            <person name="Rast P."/>
            <person name="Oberbeckmann S."/>
            <person name="Bunk B."/>
            <person name="Jeske O."/>
            <person name="Meyerdierks A."/>
            <person name="Storesund J.E."/>
            <person name="Kallscheuer N."/>
            <person name="Luecker S."/>
            <person name="Lage O.M."/>
            <person name="Pohl T."/>
            <person name="Merkel B.J."/>
            <person name="Hornburger P."/>
            <person name="Mueller R.-W."/>
            <person name="Bruemmer F."/>
            <person name="Labrenz M."/>
            <person name="Spormann A.M."/>
            <person name="Op Den Camp H."/>
            <person name="Overmann J."/>
            <person name="Amann R."/>
            <person name="Jetten M.S.M."/>
            <person name="Mascher T."/>
            <person name="Medema M.H."/>
            <person name="Devos D.P."/>
            <person name="Kaster A.-K."/>
            <person name="Ovreas L."/>
            <person name="Rohde M."/>
            <person name="Galperin M.Y."/>
            <person name="Jogler C."/>
        </authorList>
    </citation>
    <scope>NUCLEOTIDE SEQUENCE [LARGE SCALE GENOMIC DNA]</scope>
    <source>
        <strain evidence="1 2">Pla144</strain>
    </source>
</reference>
<sequence>MEGSGPRNTLGRKEYELHFEVDPLTIRLVPILGKYEWQEFIGTFKSS</sequence>
<dbReference type="AlphaFoldDB" id="A0A5C6D0D8"/>